<proteinExistence type="inferred from homology"/>
<evidence type="ECO:0000256" key="4">
    <source>
        <dbReference type="ARBA" id="ARBA00022722"/>
    </source>
</evidence>
<dbReference type="NCBIfam" id="TIGR00619">
    <property type="entry name" value="sbcd"/>
    <property type="match status" value="1"/>
</dbReference>
<keyword evidence="4 8" id="KW-0540">Nuclease</keyword>
<gene>
    <name evidence="8" type="primary">sbcD</name>
    <name evidence="11" type="ORF">ACFOZ1_07245</name>
</gene>
<comment type="function">
    <text evidence="8">SbcCD cleaves DNA hairpin structures. These structures can inhibit DNA replication and are intermediates in certain DNA recombination reactions. The complex acts as a 3'-&gt;5' double strand exonuclease that can open hairpins. It also has a 5' single-strand endonuclease activity.</text>
</comment>
<accession>A0ABV8VT03</accession>
<dbReference type="InterPro" id="IPR050535">
    <property type="entry name" value="DNA_Repair-Maintenance_Comp"/>
</dbReference>
<dbReference type="CDD" id="cd00840">
    <property type="entry name" value="MPP_Mre11_N"/>
    <property type="match status" value="1"/>
</dbReference>
<evidence type="ECO:0000313" key="12">
    <source>
        <dbReference type="Proteomes" id="UP001595880"/>
    </source>
</evidence>
<dbReference type="PANTHER" id="PTHR30337">
    <property type="entry name" value="COMPONENT OF ATP-DEPENDENT DSDNA EXONUCLEASE"/>
    <property type="match status" value="1"/>
</dbReference>
<keyword evidence="7 8" id="KW-0233">DNA recombination</keyword>
<keyword evidence="12" id="KW-1185">Reference proteome</keyword>
<evidence type="ECO:0000256" key="5">
    <source>
        <dbReference type="ARBA" id="ARBA00022801"/>
    </source>
</evidence>
<dbReference type="Gene3D" id="3.60.21.10">
    <property type="match status" value="1"/>
</dbReference>
<dbReference type="RefSeq" id="WP_390197684.1">
    <property type="nucleotide sequence ID" value="NZ_JBHSDV010000001.1"/>
</dbReference>
<evidence type="ECO:0000256" key="3">
    <source>
        <dbReference type="ARBA" id="ARBA00013365"/>
    </source>
</evidence>
<keyword evidence="6 8" id="KW-0269">Exonuclease</keyword>
<evidence type="ECO:0000259" key="9">
    <source>
        <dbReference type="Pfam" id="PF00149"/>
    </source>
</evidence>
<dbReference type="Proteomes" id="UP001595880">
    <property type="component" value="Unassembled WGS sequence"/>
</dbReference>
<evidence type="ECO:0000256" key="8">
    <source>
        <dbReference type="RuleBase" id="RU363069"/>
    </source>
</evidence>
<comment type="caution">
    <text evidence="11">The sequence shown here is derived from an EMBL/GenBank/DDBJ whole genome shotgun (WGS) entry which is preliminary data.</text>
</comment>
<evidence type="ECO:0000256" key="2">
    <source>
        <dbReference type="ARBA" id="ARBA00011322"/>
    </source>
</evidence>
<dbReference type="Pfam" id="PF12320">
    <property type="entry name" value="SbcD_C"/>
    <property type="match status" value="1"/>
</dbReference>
<keyword evidence="8" id="KW-0235">DNA replication</keyword>
<dbReference type="InterPro" id="IPR004843">
    <property type="entry name" value="Calcineurin-like_PHP"/>
</dbReference>
<name>A0ABV8VT03_9BACI</name>
<comment type="similarity">
    <text evidence="1 8">Belongs to the SbcD family.</text>
</comment>
<protein>
    <recommendedName>
        <fullName evidence="3 8">Nuclease SbcCD subunit D</fullName>
    </recommendedName>
</protein>
<dbReference type="EMBL" id="JBHSDV010000001">
    <property type="protein sequence ID" value="MFC4387608.1"/>
    <property type="molecule type" value="Genomic_DNA"/>
</dbReference>
<keyword evidence="8" id="KW-0255">Endonuclease</keyword>
<evidence type="ECO:0000256" key="6">
    <source>
        <dbReference type="ARBA" id="ARBA00022839"/>
    </source>
</evidence>
<keyword evidence="5 8" id="KW-0378">Hydrolase</keyword>
<dbReference type="PANTHER" id="PTHR30337:SF0">
    <property type="entry name" value="NUCLEASE SBCCD SUBUNIT D"/>
    <property type="match status" value="1"/>
</dbReference>
<comment type="subunit">
    <text evidence="2 8">Heterodimer of SbcC and SbcD.</text>
</comment>
<dbReference type="InterPro" id="IPR004593">
    <property type="entry name" value="SbcD"/>
</dbReference>
<feature type="domain" description="Calcineurin-like phosphoesterase" evidence="9">
    <location>
        <begin position="1"/>
        <end position="218"/>
    </location>
</feature>
<evidence type="ECO:0000259" key="10">
    <source>
        <dbReference type="Pfam" id="PF12320"/>
    </source>
</evidence>
<sequence>MKILHTADWHLGKIVHGVHMTEDQQYILDQLIEIIKKEKPDCIIIAGDLYDRSVPPKEAVELLNHTLTEICTKLNIPTLAIAGNHDSPDRLGFGASLFRSQQLYLHTTIEQAFDPIILSDEYGEIHFYLLPYLEPSNVRDYFQDDDILTHQHAMTRIIEQIKQSWNPLVRNILVGHAFVAGGLESESEERLTMIGGSPYVDANLFQDFDYVALGHLHQQQKIYRDTVRYSGSVLKYSFSEANHKKSITFVQINGKNDCIIARHELKPIRDLKVVKGYFQELIEEKILTSTKDYLHIELLDDGEILDPVSKLRTIFPNILRLNRSNHMLGQTIKDRESIQKRQEMNHEQLFELFYEEIKGEQIPEQRKKYVHNVIEELLLDERKN</sequence>
<organism evidence="11 12">
    <name type="scientific">Gracilibacillus marinus</name>
    <dbReference type="NCBI Taxonomy" id="630535"/>
    <lineage>
        <taxon>Bacteria</taxon>
        <taxon>Bacillati</taxon>
        <taxon>Bacillota</taxon>
        <taxon>Bacilli</taxon>
        <taxon>Bacillales</taxon>
        <taxon>Bacillaceae</taxon>
        <taxon>Gracilibacillus</taxon>
    </lineage>
</organism>
<dbReference type="Pfam" id="PF00149">
    <property type="entry name" value="Metallophos"/>
    <property type="match status" value="1"/>
</dbReference>
<dbReference type="InterPro" id="IPR029052">
    <property type="entry name" value="Metallo-depent_PP-like"/>
</dbReference>
<dbReference type="GO" id="GO:0004527">
    <property type="term" value="F:exonuclease activity"/>
    <property type="evidence" value="ECO:0007669"/>
    <property type="project" value="UniProtKB-KW"/>
</dbReference>
<dbReference type="SUPFAM" id="SSF56300">
    <property type="entry name" value="Metallo-dependent phosphatases"/>
    <property type="match status" value="1"/>
</dbReference>
<dbReference type="InterPro" id="IPR041796">
    <property type="entry name" value="Mre11_N"/>
</dbReference>
<evidence type="ECO:0000256" key="1">
    <source>
        <dbReference type="ARBA" id="ARBA00010555"/>
    </source>
</evidence>
<dbReference type="InterPro" id="IPR026843">
    <property type="entry name" value="SbcD_C"/>
</dbReference>
<feature type="domain" description="Nuclease SbcCD subunit D C-terminal" evidence="10">
    <location>
        <begin position="268"/>
        <end position="356"/>
    </location>
</feature>
<evidence type="ECO:0000313" key="11">
    <source>
        <dbReference type="EMBL" id="MFC4387608.1"/>
    </source>
</evidence>
<evidence type="ECO:0000256" key="7">
    <source>
        <dbReference type="ARBA" id="ARBA00023172"/>
    </source>
</evidence>
<reference evidence="12" key="1">
    <citation type="journal article" date="2019" name="Int. J. Syst. Evol. Microbiol.">
        <title>The Global Catalogue of Microorganisms (GCM) 10K type strain sequencing project: providing services to taxonomists for standard genome sequencing and annotation.</title>
        <authorList>
            <consortium name="The Broad Institute Genomics Platform"/>
            <consortium name="The Broad Institute Genome Sequencing Center for Infectious Disease"/>
            <person name="Wu L."/>
            <person name="Ma J."/>
        </authorList>
    </citation>
    <scope>NUCLEOTIDE SEQUENCE [LARGE SCALE GENOMIC DNA]</scope>
    <source>
        <strain evidence="12">KACC 14058</strain>
    </source>
</reference>